<dbReference type="EMBL" id="BMAT01003369">
    <property type="protein sequence ID" value="GFS24138.1"/>
    <property type="molecule type" value="Genomic_DNA"/>
</dbReference>
<reference evidence="1 2" key="1">
    <citation type="journal article" date="2021" name="Elife">
        <title>Chloroplast acquisition without the gene transfer in kleptoplastic sea slugs, Plakobranchus ocellatus.</title>
        <authorList>
            <person name="Maeda T."/>
            <person name="Takahashi S."/>
            <person name="Yoshida T."/>
            <person name="Shimamura S."/>
            <person name="Takaki Y."/>
            <person name="Nagai Y."/>
            <person name="Toyoda A."/>
            <person name="Suzuki Y."/>
            <person name="Arimoto A."/>
            <person name="Ishii H."/>
            <person name="Satoh N."/>
            <person name="Nishiyama T."/>
            <person name="Hasebe M."/>
            <person name="Maruyama T."/>
            <person name="Minagawa J."/>
            <person name="Obokata J."/>
            <person name="Shigenobu S."/>
        </authorList>
    </citation>
    <scope>NUCLEOTIDE SEQUENCE [LARGE SCALE GENOMIC DNA]</scope>
</reference>
<name>A0AAV4JMX8_9GAST</name>
<evidence type="ECO:0000313" key="2">
    <source>
        <dbReference type="Proteomes" id="UP000762676"/>
    </source>
</evidence>
<evidence type="ECO:0008006" key="3">
    <source>
        <dbReference type="Google" id="ProtNLM"/>
    </source>
</evidence>
<comment type="caution">
    <text evidence="1">The sequence shown here is derived from an EMBL/GenBank/DDBJ whole genome shotgun (WGS) entry which is preliminary data.</text>
</comment>
<dbReference type="Proteomes" id="UP000762676">
    <property type="component" value="Unassembled WGS sequence"/>
</dbReference>
<accession>A0AAV4JMX8</accession>
<protein>
    <recommendedName>
        <fullName evidence="3">Cdk-activating kinase assembly factor MAT1 centre domain-containing protein</fullName>
    </recommendedName>
</protein>
<dbReference type="AlphaFoldDB" id="A0AAV4JMX8"/>
<keyword evidence="2" id="KW-1185">Reference proteome</keyword>
<gene>
    <name evidence="1" type="ORF">ElyMa_001656300</name>
</gene>
<sequence length="78" mass="9174">MAFSGLDTSDPLIANKFLLNKCPVCRTESDLVLTSKFYFDSREERDLLEEKRMAHFQAIDQNREEKEGLVIRLLQPRR</sequence>
<evidence type="ECO:0000313" key="1">
    <source>
        <dbReference type="EMBL" id="GFS24138.1"/>
    </source>
</evidence>
<proteinExistence type="predicted"/>
<organism evidence="1 2">
    <name type="scientific">Elysia marginata</name>
    <dbReference type="NCBI Taxonomy" id="1093978"/>
    <lineage>
        <taxon>Eukaryota</taxon>
        <taxon>Metazoa</taxon>
        <taxon>Spiralia</taxon>
        <taxon>Lophotrochozoa</taxon>
        <taxon>Mollusca</taxon>
        <taxon>Gastropoda</taxon>
        <taxon>Heterobranchia</taxon>
        <taxon>Euthyneura</taxon>
        <taxon>Panpulmonata</taxon>
        <taxon>Sacoglossa</taxon>
        <taxon>Placobranchoidea</taxon>
        <taxon>Plakobranchidae</taxon>
        <taxon>Elysia</taxon>
    </lineage>
</organism>